<reference evidence="1" key="1">
    <citation type="journal article" date="2020" name="Microorganisms">
        <title>Reliable Identification of Environmental Pseudomonas Isolates Using the rpoD Gene.</title>
        <authorList>
            <consortium name="The Broad Institute Genome Sequencing Platform"/>
            <person name="Girard L."/>
            <person name="Lood C."/>
            <person name="Rokni-Zadeh H."/>
            <person name="van Noort V."/>
            <person name="Lavigne R."/>
            <person name="De Mot R."/>
        </authorList>
    </citation>
    <scope>NUCLEOTIDE SEQUENCE [LARGE SCALE GENOMIC DNA]</scope>
    <source>
        <strain evidence="1">SWRI145</strain>
    </source>
</reference>
<reference evidence="2" key="2">
    <citation type="submission" date="2021-06" db="EMBL/GenBank/DDBJ databases">
        <title>Updating the genus Pseudomonas: Description of 43 new species and partition of the Pseudomonas putida group.</title>
        <authorList>
            <person name="Girard L."/>
            <person name="Lood C."/>
            <person name="Vandamme P."/>
            <person name="Rokni-Zadeh H."/>
            <person name="van Noort V."/>
            <person name="Hofte M."/>
            <person name="Lavigne R."/>
            <person name="De Mot R."/>
        </authorList>
    </citation>
    <scope>NUCLEOTIDE SEQUENCE</scope>
    <source>
        <strain evidence="2">SWRI145</strain>
    </source>
</reference>
<evidence type="ECO:0000313" key="1">
    <source>
        <dbReference type="EMBL" id="MBC3294151.1"/>
    </source>
</evidence>
<dbReference type="EMBL" id="JABWQF010000013">
    <property type="protein sequence ID" value="MBC3294151.1"/>
    <property type="molecule type" value="Genomic_DNA"/>
</dbReference>
<accession>A0A8I0CX76</accession>
<dbReference type="RefSeq" id="WP_139114545.1">
    <property type="nucleotide sequence ID" value="NZ_CP077084.1"/>
</dbReference>
<dbReference type="AlphaFoldDB" id="A0A8I0CX76"/>
<protein>
    <submittedName>
        <fullName evidence="1">Uncharacterized protein</fullName>
    </submittedName>
</protein>
<proteinExistence type="predicted"/>
<organism evidence="1">
    <name type="scientific">Pseudomonas tritici</name>
    <dbReference type="NCBI Taxonomy" id="2745518"/>
    <lineage>
        <taxon>Bacteria</taxon>
        <taxon>Pseudomonadati</taxon>
        <taxon>Pseudomonadota</taxon>
        <taxon>Gammaproteobacteria</taxon>
        <taxon>Pseudomonadales</taxon>
        <taxon>Pseudomonadaceae</taxon>
        <taxon>Pseudomonas</taxon>
    </lineage>
</organism>
<sequence>MAQTEDSIRLSHFTIRGSGDESSRCSVYANGNHQCELIIEVIKEAQDGNGVWHETELSESERASVTVIQCFADKIQPLASGWSCDKKRNQYDLGLQKNKTGQGKARKNETSICGVGSKKEYVRRFMRCAPTDSYAPITLVAKVEFDGQVYTSAGCAGDEEDSSVVVKPIRPFVIKAEDLSESADAAYVDARCTIQCSYWTPPSPMYFTRNLGLGRSVEFSEEGELFQTSFLHEEAYNLGWKAGVVRGGDYSGLQLHLSDIHHGFYHPWKNPLVRFHERPTIMRALHVSDDMPILREDTRSAWTLIDNVGTTQKYRLSKSSGGFGMRVEDYEEIAETNVKVFKIFFPSGQPNSNELYTNNRHQCKVLIEVVKEETLDGSIWVEKPLTNEEKKSATITFYSSDKFAPLPTGWSVDTDKNIFDTGIRSLDAENSVCDDSGYTVTNDPRAEIIERYMRVAPGIPLESIRFMARIIVGGVVYTTYGYVGNSFITLSPVRPYVIRVGELTVNRYDVFNGAVSTDLDMYYVRPSMGGVEFLMNKGLDTPLSLPSEGLKFQSCYAHNGGALGRSRKIGVLLGDDVNAVVRFGDIANDGLVDPNIIIKADHHNTVMRIARVTRPSISFGSGDTKTPLRLIDNYGCEQAYYINQSEDGNTAYFTDYN</sequence>
<dbReference type="Proteomes" id="UP000615613">
    <property type="component" value="Chromosome"/>
</dbReference>
<dbReference type="KEGG" id="ptrt:HU722_0006205"/>
<keyword evidence="3" id="KW-1185">Reference proteome</keyword>
<gene>
    <name evidence="2" type="ORF">HU722_0006205</name>
    <name evidence="1" type="ORF">HU722_21755</name>
</gene>
<dbReference type="EMBL" id="CP077084">
    <property type="protein sequence ID" value="QXH85059.1"/>
    <property type="molecule type" value="Genomic_DNA"/>
</dbReference>
<evidence type="ECO:0000313" key="2">
    <source>
        <dbReference type="EMBL" id="QXH85059.1"/>
    </source>
</evidence>
<name>A0A8I0CX76_9PSED</name>
<evidence type="ECO:0000313" key="3">
    <source>
        <dbReference type="Proteomes" id="UP000615613"/>
    </source>
</evidence>